<feature type="compositionally biased region" description="Basic and acidic residues" evidence="1">
    <location>
        <begin position="59"/>
        <end position="68"/>
    </location>
</feature>
<dbReference type="EMBL" id="JAGSPN010000485">
    <property type="protein sequence ID" value="MBR7784682.1"/>
    <property type="molecule type" value="Genomic_DNA"/>
</dbReference>
<dbReference type="Gene3D" id="3.40.710.10">
    <property type="entry name" value="DD-peptidase/beta-lactamase superfamily"/>
    <property type="match status" value="1"/>
</dbReference>
<feature type="non-terminal residue" evidence="2">
    <location>
        <position position="1"/>
    </location>
</feature>
<feature type="compositionally biased region" description="Pro residues" evidence="1">
    <location>
        <begin position="92"/>
        <end position="103"/>
    </location>
</feature>
<reference evidence="2" key="1">
    <citation type="submission" date="2021-04" db="EMBL/GenBank/DDBJ databases">
        <title>novel species isolated from subtropical streams in China.</title>
        <authorList>
            <person name="Lu H."/>
        </authorList>
    </citation>
    <scope>NUCLEOTIDE SEQUENCE</scope>
    <source>
        <strain evidence="2">LFS511W</strain>
    </source>
</reference>
<gene>
    <name evidence="2" type="ORF">KDM89_21345</name>
</gene>
<comment type="caution">
    <text evidence="2">The sequence shown here is derived from an EMBL/GenBank/DDBJ whole genome shotgun (WGS) entry which is preliminary data.</text>
</comment>
<dbReference type="InterPro" id="IPR012338">
    <property type="entry name" value="Beta-lactam/transpept-like"/>
</dbReference>
<protein>
    <submittedName>
        <fullName evidence="2">Penicillin-binding protein 2</fullName>
    </submittedName>
</protein>
<evidence type="ECO:0000313" key="2">
    <source>
        <dbReference type="EMBL" id="MBR7784682.1"/>
    </source>
</evidence>
<name>A0A941DNY5_9BURK</name>
<dbReference type="Proteomes" id="UP000680067">
    <property type="component" value="Unassembled WGS sequence"/>
</dbReference>
<feature type="region of interest" description="Disordered" evidence="1">
    <location>
        <begin position="58"/>
        <end position="103"/>
    </location>
</feature>
<dbReference type="SUPFAM" id="SSF56601">
    <property type="entry name" value="beta-lactamase/transpeptidase-like"/>
    <property type="match status" value="1"/>
</dbReference>
<sequence length="103" mass="11266">YDAKRMAARHLDHSLYIAFAPADKPKIAIAIIVENGGFGVEAAAPIVRKALDYYLLGKRPQDKERKDPQPLPKPQSDMALYRSDTEVKAPAEPEPGPKPGGET</sequence>
<evidence type="ECO:0000313" key="3">
    <source>
        <dbReference type="Proteomes" id="UP000680067"/>
    </source>
</evidence>
<proteinExistence type="predicted"/>
<feature type="non-terminal residue" evidence="2">
    <location>
        <position position="103"/>
    </location>
</feature>
<accession>A0A941DNY5</accession>
<keyword evidence="3" id="KW-1185">Reference proteome</keyword>
<organism evidence="2 3">
    <name type="scientific">Undibacterium luofuense</name>
    <dbReference type="NCBI Taxonomy" id="2828733"/>
    <lineage>
        <taxon>Bacteria</taxon>
        <taxon>Pseudomonadati</taxon>
        <taxon>Pseudomonadota</taxon>
        <taxon>Betaproteobacteria</taxon>
        <taxon>Burkholderiales</taxon>
        <taxon>Oxalobacteraceae</taxon>
        <taxon>Undibacterium</taxon>
    </lineage>
</organism>
<dbReference type="AlphaFoldDB" id="A0A941DNY5"/>
<evidence type="ECO:0000256" key="1">
    <source>
        <dbReference type="SAM" id="MobiDB-lite"/>
    </source>
</evidence>